<evidence type="ECO:0000313" key="8">
    <source>
        <dbReference type="EMBL" id="GGK08782.1"/>
    </source>
</evidence>
<evidence type="ECO:0000256" key="6">
    <source>
        <dbReference type="SAM" id="MobiDB-lite"/>
    </source>
</evidence>
<evidence type="ECO:0000256" key="5">
    <source>
        <dbReference type="PIRNR" id="PIRNR038994"/>
    </source>
</evidence>
<gene>
    <name evidence="8" type="primary">nagA</name>
    <name evidence="8" type="ORF">GCM10011583_46010</name>
</gene>
<comment type="caution">
    <text evidence="8">The sequence shown here is derived from an EMBL/GenBank/DDBJ whole genome shotgun (WGS) entry which is preliminary data.</text>
</comment>
<evidence type="ECO:0000259" key="7">
    <source>
        <dbReference type="Pfam" id="PF01979"/>
    </source>
</evidence>
<sequence>MTAGRPVPGSARQAPGPEGAGGGRLFTGGRFVTPDAGVRDGWLLVRDGRIHSMGTGAPPGTPEPVVDLGGRTVVPGFVDPHCHGGCGHSVYTGDPAAVRGAAAGHLARGTTTMLASVATVEPSAMETAVRAIASVIDDGSAPSLAGIHFEGPFLSPLRRGAQTRSALRDPDPALLARLIDAAGGHAVSMTVAPELPGAPELIRRYADVLVCCLGHTDADAARFARATDLGARAVTHLFNAMPPLHHREPGPVAAALLDPRLVCELVLDGHHLADDTVRLAHRVAGPDRLVLVSDAMPAAGMPDGEYAFADREVTVAGGVATLRGTDTLAGSTLFVAEAFRRAVATVGIPLADAVRMTSGTAARLLGLSDRGELRPGLRADLVELDQELRPARVWLGGVEVG</sequence>
<dbReference type="SUPFAM" id="SSF51556">
    <property type="entry name" value="Metallo-dependent hydrolases"/>
    <property type="match status" value="1"/>
</dbReference>
<evidence type="ECO:0000256" key="1">
    <source>
        <dbReference type="ARBA" id="ARBA00010716"/>
    </source>
</evidence>
<protein>
    <submittedName>
        <fullName evidence="8">N-acetylglucosamine-6-phosphate deacetylase</fullName>
    </submittedName>
</protein>
<dbReference type="InterPro" id="IPR011059">
    <property type="entry name" value="Metal-dep_hydrolase_composite"/>
</dbReference>
<proteinExistence type="inferred from homology"/>
<dbReference type="Pfam" id="PF01979">
    <property type="entry name" value="Amidohydro_1"/>
    <property type="match status" value="1"/>
</dbReference>
<dbReference type="PIRSF" id="PIRSF038994">
    <property type="entry name" value="NagA"/>
    <property type="match status" value="1"/>
</dbReference>
<feature type="region of interest" description="Disordered" evidence="6">
    <location>
        <begin position="1"/>
        <end position="28"/>
    </location>
</feature>
<keyword evidence="4 5" id="KW-0119">Carbohydrate metabolism</keyword>
<feature type="domain" description="Amidohydrolase-related" evidence="7">
    <location>
        <begin position="72"/>
        <end position="386"/>
    </location>
</feature>
<dbReference type="Gene3D" id="3.20.20.140">
    <property type="entry name" value="Metal-dependent hydrolases"/>
    <property type="match status" value="1"/>
</dbReference>
<keyword evidence="2" id="KW-0479">Metal-binding</keyword>
<evidence type="ECO:0000256" key="2">
    <source>
        <dbReference type="ARBA" id="ARBA00022723"/>
    </source>
</evidence>
<keyword evidence="3 5" id="KW-0378">Hydrolase</keyword>
<dbReference type="NCBIfam" id="TIGR00221">
    <property type="entry name" value="nagA"/>
    <property type="match status" value="1"/>
</dbReference>
<dbReference type="PANTHER" id="PTHR11113">
    <property type="entry name" value="N-ACETYLGLUCOSAMINE-6-PHOSPHATE DEACETYLASE"/>
    <property type="match status" value="1"/>
</dbReference>
<name>A0ABQ2EHW2_9ACTN</name>
<dbReference type="Gene3D" id="2.30.40.10">
    <property type="entry name" value="Urease, subunit C, domain 1"/>
    <property type="match status" value="1"/>
</dbReference>
<keyword evidence="9" id="KW-1185">Reference proteome</keyword>
<dbReference type="SUPFAM" id="SSF51338">
    <property type="entry name" value="Composite domain of metallo-dependent hydrolases"/>
    <property type="match status" value="1"/>
</dbReference>
<evidence type="ECO:0000313" key="9">
    <source>
        <dbReference type="Proteomes" id="UP000660265"/>
    </source>
</evidence>
<dbReference type="InterPro" id="IPR006680">
    <property type="entry name" value="Amidohydro-rel"/>
</dbReference>
<organism evidence="8 9">
    <name type="scientific">Streptomyces camponoticapitis</name>
    <dbReference type="NCBI Taxonomy" id="1616125"/>
    <lineage>
        <taxon>Bacteria</taxon>
        <taxon>Bacillati</taxon>
        <taxon>Actinomycetota</taxon>
        <taxon>Actinomycetes</taxon>
        <taxon>Kitasatosporales</taxon>
        <taxon>Streptomycetaceae</taxon>
        <taxon>Streptomyces</taxon>
    </lineage>
</organism>
<reference evidence="9" key="1">
    <citation type="journal article" date="2019" name="Int. J. Syst. Evol. Microbiol.">
        <title>The Global Catalogue of Microorganisms (GCM) 10K type strain sequencing project: providing services to taxonomists for standard genome sequencing and annotation.</title>
        <authorList>
            <consortium name="The Broad Institute Genomics Platform"/>
            <consortium name="The Broad Institute Genome Sequencing Center for Infectious Disease"/>
            <person name="Wu L."/>
            <person name="Ma J."/>
        </authorList>
    </citation>
    <scope>NUCLEOTIDE SEQUENCE [LARGE SCALE GENOMIC DNA]</scope>
    <source>
        <strain evidence="9">CGMCC 4.7275</strain>
    </source>
</reference>
<dbReference type="InterPro" id="IPR032466">
    <property type="entry name" value="Metal_Hydrolase"/>
</dbReference>
<evidence type="ECO:0000256" key="4">
    <source>
        <dbReference type="ARBA" id="ARBA00023277"/>
    </source>
</evidence>
<comment type="similarity">
    <text evidence="1 5">Belongs to the metallo-dependent hydrolases superfamily. NagA family.</text>
</comment>
<dbReference type="InterPro" id="IPR003764">
    <property type="entry name" value="GlcNAc_6-P_deAcase"/>
</dbReference>
<accession>A0ABQ2EHW2</accession>
<dbReference type="Proteomes" id="UP000660265">
    <property type="component" value="Unassembled WGS sequence"/>
</dbReference>
<evidence type="ECO:0000256" key="3">
    <source>
        <dbReference type="ARBA" id="ARBA00022801"/>
    </source>
</evidence>
<dbReference type="EMBL" id="BMMV01000015">
    <property type="protein sequence ID" value="GGK08782.1"/>
    <property type="molecule type" value="Genomic_DNA"/>
</dbReference>
<dbReference type="CDD" id="cd00854">
    <property type="entry name" value="NagA"/>
    <property type="match status" value="1"/>
</dbReference>
<dbReference type="PANTHER" id="PTHR11113:SF14">
    <property type="entry name" value="N-ACETYLGLUCOSAMINE-6-PHOSPHATE DEACETYLASE"/>
    <property type="match status" value="1"/>
</dbReference>